<proteinExistence type="inferred from homology"/>
<dbReference type="PANTHER" id="PTHR10509">
    <property type="entry name" value="O-METHYLTRANSFERASE-RELATED"/>
    <property type="match status" value="1"/>
</dbReference>
<reference evidence="5" key="1">
    <citation type="journal article" date="2016" name="Proc. Natl. Acad. Sci. U.S.A.">
        <title>Lipid metabolic changes in an early divergent fungus govern the establishment of a mutualistic symbiosis with endobacteria.</title>
        <authorList>
            <person name="Lastovetsky O.A."/>
            <person name="Gaspar M.L."/>
            <person name="Mondo S.J."/>
            <person name="LaButti K.M."/>
            <person name="Sandor L."/>
            <person name="Grigoriev I.V."/>
            <person name="Henry S.A."/>
            <person name="Pawlowska T.E."/>
        </authorList>
    </citation>
    <scope>NUCLEOTIDE SEQUENCE [LARGE SCALE GENOMIC DNA]</scope>
    <source>
        <strain evidence="5">ATCC 52814</strain>
    </source>
</reference>
<dbReference type="InterPro" id="IPR029063">
    <property type="entry name" value="SAM-dependent_MTases_sf"/>
</dbReference>
<comment type="similarity">
    <text evidence="4">Belongs to the class I-like SAM-binding methyltransferase superfamily. Cation-dependent O-methyltransferase family.</text>
</comment>
<gene>
    <name evidence="5" type="ORF">BCV72DRAFT_71630</name>
</gene>
<dbReference type="Pfam" id="PF01596">
    <property type="entry name" value="Methyltransf_3"/>
    <property type="match status" value="1"/>
</dbReference>
<dbReference type="OrthoDB" id="10251242at2759"/>
<dbReference type="PROSITE" id="PS51682">
    <property type="entry name" value="SAM_OMT_I"/>
    <property type="match status" value="1"/>
</dbReference>
<dbReference type="AlphaFoldDB" id="A0A1X0RB30"/>
<sequence>MASEQTAKTVERYFETRLGVREDKVLGEALRSSQEAGLPSQNVSFLHGRLLQVLALSTSAKRILEVGTLGGFSSIHFGRAVLANASGNPGSAKVITCERNPKHANVAKKNIENAGLSSVVEIKVGAALDTLDDLIAKKEPAFDLVFIDADKDNNVNYFNRAIQLSRPGTLIVTDNVVFGGRFLDENAQSEPHFKGVRDFNDFITKDDRVVATALQTVSFGRHDGLAFCYVK</sequence>
<evidence type="ECO:0000256" key="4">
    <source>
        <dbReference type="ARBA" id="ARBA00023453"/>
    </source>
</evidence>
<dbReference type="SUPFAM" id="SSF53335">
    <property type="entry name" value="S-adenosyl-L-methionine-dependent methyltransferases"/>
    <property type="match status" value="1"/>
</dbReference>
<dbReference type="GO" id="GO:0008171">
    <property type="term" value="F:O-methyltransferase activity"/>
    <property type="evidence" value="ECO:0007669"/>
    <property type="project" value="InterPro"/>
</dbReference>
<dbReference type="EMBL" id="KV921879">
    <property type="protein sequence ID" value="ORE09194.1"/>
    <property type="molecule type" value="Genomic_DNA"/>
</dbReference>
<keyword evidence="3" id="KW-0949">S-adenosyl-L-methionine</keyword>
<dbReference type="InterPro" id="IPR050362">
    <property type="entry name" value="Cation-dep_OMT"/>
</dbReference>
<dbReference type="InterPro" id="IPR002935">
    <property type="entry name" value="SAM_O-MeTrfase"/>
</dbReference>
<dbReference type="Proteomes" id="UP000242414">
    <property type="component" value="Unassembled WGS sequence"/>
</dbReference>
<dbReference type="GO" id="GO:0032259">
    <property type="term" value="P:methylation"/>
    <property type="evidence" value="ECO:0007669"/>
    <property type="project" value="UniProtKB-KW"/>
</dbReference>
<protein>
    <submittedName>
        <fullName evidence="5">S-adenosyl-L-methionine-dependent methyltransferase</fullName>
    </submittedName>
</protein>
<evidence type="ECO:0000256" key="3">
    <source>
        <dbReference type="ARBA" id="ARBA00022691"/>
    </source>
</evidence>
<dbReference type="Gene3D" id="3.40.50.150">
    <property type="entry name" value="Vaccinia Virus protein VP39"/>
    <property type="match status" value="1"/>
</dbReference>
<dbReference type="PANTHER" id="PTHR10509:SF14">
    <property type="entry name" value="CAFFEOYL-COA O-METHYLTRANSFERASE 3-RELATED"/>
    <property type="match status" value="1"/>
</dbReference>
<accession>A0A1X0RB30</accession>
<evidence type="ECO:0000256" key="1">
    <source>
        <dbReference type="ARBA" id="ARBA00022603"/>
    </source>
</evidence>
<evidence type="ECO:0000256" key="2">
    <source>
        <dbReference type="ARBA" id="ARBA00022679"/>
    </source>
</evidence>
<dbReference type="GO" id="GO:0008757">
    <property type="term" value="F:S-adenosylmethionine-dependent methyltransferase activity"/>
    <property type="evidence" value="ECO:0007669"/>
    <property type="project" value="TreeGrafter"/>
</dbReference>
<dbReference type="VEuPathDB" id="FungiDB:BCV72DRAFT_71630"/>
<name>A0A1X0RB30_RHIZD</name>
<organism evidence="5">
    <name type="scientific">Rhizopus microsporus var. microsporus</name>
    <dbReference type="NCBI Taxonomy" id="86635"/>
    <lineage>
        <taxon>Eukaryota</taxon>
        <taxon>Fungi</taxon>
        <taxon>Fungi incertae sedis</taxon>
        <taxon>Mucoromycota</taxon>
        <taxon>Mucoromycotina</taxon>
        <taxon>Mucoromycetes</taxon>
        <taxon>Mucorales</taxon>
        <taxon>Mucorineae</taxon>
        <taxon>Rhizopodaceae</taxon>
        <taxon>Rhizopus</taxon>
    </lineage>
</organism>
<evidence type="ECO:0000313" key="5">
    <source>
        <dbReference type="EMBL" id="ORE09194.1"/>
    </source>
</evidence>
<keyword evidence="2 5" id="KW-0808">Transferase</keyword>
<keyword evidence="1 5" id="KW-0489">Methyltransferase</keyword>